<evidence type="ECO:0000313" key="1">
    <source>
        <dbReference type="EMBL" id="KEA61778.1"/>
    </source>
</evidence>
<keyword evidence="2" id="KW-1185">Reference proteome</keyword>
<evidence type="ECO:0000313" key="2">
    <source>
        <dbReference type="Proteomes" id="UP000028252"/>
    </source>
</evidence>
<name>A0A081FTC3_9GAMM</name>
<dbReference type="eggNOG" id="COG5579">
    <property type="taxonomic scope" value="Bacteria"/>
</dbReference>
<dbReference type="EMBL" id="JMQN01000059">
    <property type="protein sequence ID" value="KEA61778.1"/>
    <property type="molecule type" value="Genomic_DNA"/>
</dbReference>
<reference evidence="1 2" key="1">
    <citation type="submission" date="2014-04" db="EMBL/GenBank/DDBJ databases">
        <title>Marinobacterium kochiensis sp. nov., isolated from sediment sample collected from Kochi backwaters in Kerala, India.</title>
        <authorList>
            <person name="Singh A."/>
            <person name="Pinnaka A.K."/>
        </authorList>
    </citation>
    <scope>NUCLEOTIDE SEQUENCE [LARGE SCALE GENOMIC DNA]</scope>
    <source>
        <strain evidence="1 2">AK27</strain>
    </source>
</reference>
<dbReference type="AlphaFoldDB" id="A0A081FTC3"/>
<comment type="caution">
    <text evidence="1">The sequence shown here is derived from an EMBL/GenBank/DDBJ whole genome shotgun (WGS) entry which is preliminary data.</text>
</comment>
<dbReference type="InterPro" id="IPR014937">
    <property type="entry name" value="DUF1810"/>
</dbReference>
<dbReference type="PATRIC" id="fig|1232683.4.peg.3862"/>
<dbReference type="SUPFAM" id="SSF140736">
    <property type="entry name" value="Rv1873-like"/>
    <property type="match status" value="1"/>
</dbReference>
<dbReference type="OrthoDB" id="9801870at2"/>
<gene>
    <name evidence="1" type="ORF">ADIMK_3925</name>
</gene>
<dbReference type="RefSeq" id="WP_036191792.1">
    <property type="nucleotide sequence ID" value="NZ_JMQN01000059.1"/>
</dbReference>
<sequence>MSREADPYNLKRFLEAQERDYKVALWELKSGRKRSHWIWYVFPQIDGLGRSVMADRYAIKSLDEAKAYLDHPVLGARLNECVDAMLALEGRSARDILGMPDDMKVRSCATLFSAVAPEGSTFDKLLEKFYSGQKDTQTLRLLGLA</sequence>
<accession>A0A081FTC3</accession>
<dbReference type="Proteomes" id="UP000028252">
    <property type="component" value="Unassembled WGS sequence"/>
</dbReference>
<evidence type="ECO:0008006" key="3">
    <source>
        <dbReference type="Google" id="ProtNLM"/>
    </source>
</evidence>
<dbReference type="Gene3D" id="1.25.40.380">
    <property type="entry name" value="Protein of unknown function DUF1810"/>
    <property type="match status" value="1"/>
</dbReference>
<protein>
    <recommendedName>
        <fullName evidence="3">NTP pyrophosphohydrolase</fullName>
    </recommendedName>
</protein>
<dbReference type="PIRSF" id="PIRSF008546">
    <property type="entry name" value="UCP008546"/>
    <property type="match status" value="1"/>
</dbReference>
<dbReference type="InterPro" id="IPR036287">
    <property type="entry name" value="Rv1873-like_sf"/>
</dbReference>
<proteinExistence type="predicted"/>
<dbReference type="Pfam" id="PF08837">
    <property type="entry name" value="DUF1810"/>
    <property type="match status" value="1"/>
</dbReference>
<organism evidence="1 2">
    <name type="scientific">Marinobacterium lacunae</name>
    <dbReference type="NCBI Taxonomy" id="1232683"/>
    <lineage>
        <taxon>Bacteria</taxon>
        <taxon>Pseudomonadati</taxon>
        <taxon>Pseudomonadota</taxon>
        <taxon>Gammaproteobacteria</taxon>
        <taxon>Oceanospirillales</taxon>
        <taxon>Oceanospirillaceae</taxon>
        <taxon>Marinobacterium</taxon>
    </lineage>
</organism>